<dbReference type="GO" id="GO:0003723">
    <property type="term" value="F:RNA binding"/>
    <property type="evidence" value="ECO:0007669"/>
    <property type="project" value="InterPro"/>
</dbReference>
<dbReference type="EMBL" id="JABAFY010000009">
    <property type="protein sequence ID" value="NME51707.1"/>
    <property type="molecule type" value="Genomic_DNA"/>
</dbReference>
<dbReference type="Gene3D" id="3.30.70.660">
    <property type="entry name" value="Pseudouridine synthase I, catalytic domain, C-terminal subdomain"/>
    <property type="match status" value="1"/>
</dbReference>
<dbReference type="InterPro" id="IPR020097">
    <property type="entry name" value="PsdUridine_synth_TruA_a/b_dom"/>
</dbReference>
<evidence type="ECO:0000256" key="6">
    <source>
        <dbReference type="PIRSR" id="PIRSR001430-2"/>
    </source>
</evidence>
<evidence type="ECO:0000259" key="8">
    <source>
        <dbReference type="Pfam" id="PF01416"/>
    </source>
</evidence>
<keyword evidence="3 4" id="KW-0413">Isomerase</keyword>
<dbReference type="PIRSF" id="PIRSF001430">
    <property type="entry name" value="tRNA_psdUrid_synth"/>
    <property type="match status" value="1"/>
</dbReference>
<name>A0A848CH92_9BACT</name>
<feature type="active site" description="Nucleophile" evidence="4 5">
    <location>
        <position position="54"/>
    </location>
</feature>
<dbReference type="InterPro" id="IPR020095">
    <property type="entry name" value="PsdUridine_synth_TruA_C"/>
</dbReference>
<dbReference type="NCBIfam" id="TIGR00071">
    <property type="entry name" value="hisT_truA"/>
    <property type="match status" value="1"/>
</dbReference>
<dbReference type="PANTHER" id="PTHR11142">
    <property type="entry name" value="PSEUDOURIDYLATE SYNTHASE"/>
    <property type="match status" value="1"/>
</dbReference>
<comment type="similarity">
    <text evidence="1 4 7">Belongs to the tRNA pseudouridine synthase TruA family.</text>
</comment>
<reference evidence="9 10" key="1">
    <citation type="submission" date="2020-04" db="EMBL/GenBank/DDBJ databases">
        <authorList>
            <person name="Hitch T.C.A."/>
            <person name="Wylensek D."/>
            <person name="Clavel T."/>
        </authorList>
    </citation>
    <scope>NUCLEOTIDE SEQUENCE [LARGE SCALE GENOMIC DNA]</scope>
    <source>
        <strain evidence="9 10">PG-251-APC-1</strain>
    </source>
</reference>
<dbReference type="CDD" id="cd02570">
    <property type="entry name" value="PseudoU_synth_EcTruA"/>
    <property type="match status" value="1"/>
</dbReference>
<evidence type="ECO:0000313" key="10">
    <source>
        <dbReference type="Proteomes" id="UP000522333"/>
    </source>
</evidence>
<dbReference type="EC" id="5.4.99.12" evidence="4"/>
<dbReference type="GO" id="GO:0031119">
    <property type="term" value="P:tRNA pseudouridine synthesis"/>
    <property type="evidence" value="ECO:0007669"/>
    <property type="project" value="UniProtKB-UniRule"/>
</dbReference>
<proteinExistence type="inferred from homology"/>
<evidence type="ECO:0000256" key="4">
    <source>
        <dbReference type="HAMAP-Rule" id="MF_00171"/>
    </source>
</evidence>
<evidence type="ECO:0000313" key="9">
    <source>
        <dbReference type="EMBL" id="NME51707.1"/>
    </source>
</evidence>
<dbReference type="Gene3D" id="3.30.70.580">
    <property type="entry name" value="Pseudouridine synthase I, catalytic domain, N-terminal subdomain"/>
    <property type="match status" value="1"/>
</dbReference>
<dbReference type="HAMAP" id="MF_00171">
    <property type="entry name" value="TruA"/>
    <property type="match status" value="1"/>
</dbReference>
<comment type="catalytic activity">
    <reaction evidence="4 7">
        <text>uridine(38/39/40) in tRNA = pseudouridine(38/39/40) in tRNA</text>
        <dbReference type="Rhea" id="RHEA:22376"/>
        <dbReference type="Rhea" id="RHEA-COMP:10085"/>
        <dbReference type="Rhea" id="RHEA-COMP:10087"/>
        <dbReference type="ChEBI" id="CHEBI:65314"/>
        <dbReference type="ChEBI" id="CHEBI:65315"/>
        <dbReference type="EC" id="5.4.99.12"/>
    </reaction>
</comment>
<accession>A0A848CH92</accession>
<organism evidence="9 10">
    <name type="scientific">Desulfovibrio piger</name>
    <dbReference type="NCBI Taxonomy" id="901"/>
    <lineage>
        <taxon>Bacteria</taxon>
        <taxon>Pseudomonadati</taxon>
        <taxon>Thermodesulfobacteriota</taxon>
        <taxon>Desulfovibrionia</taxon>
        <taxon>Desulfovibrionales</taxon>
        <taxon>Desulfovibrionaceae</taxon>
        <taxon>Desulfovibrio</taxon>
    </lineage>
</organism>
<protein>
    <recommendedName>
        <fullName evidence="4">tRNA pseudouridine synthase A</fullName>
        <ecNumber evidence="4">5.4.99.12</ecNumber>
    </recommendedName>
    <alternativeName>
        <fullName evidence="4">tRNA pseudouridine(38-40) synthase</fullName>
    </alternativeName>
    <alternativeName>
        <fullName evidence="4">tRNA pseudouridylate synthase I</fullName>
    </alternativeName>
    <alternativeName>
        <fullName evidence="4">tRNA-uridine isomerase I</fullName>
    </alternativeName>
</protein>
<dbReference type="GO" id="GO:0160147">
    <property type="term" value="F:tRNA pseudouridine(38-40) synthase activity"/>
    <property type="evidence" value="ECO:0007669"/>
    <property type="project" value="UniProtKB-EC"/>
</dbReference>
<sequence>MRLRLLLAYDGSRYCGWQIQDIPTPPPTVQAAVEAAVGRIAGRPVRVFGSGRTDAGVHAHGQVAHCDVPRRPGLDWRHALNALLPADVRVLHWQEAAPDFHARISALRKTYVYDFWQEKGFVPPRLAPFVWRSGPLDAGAMRAALPFLLGRHDFASFQNAGTEMESTVRELQAATLTELPPVEFMPPYLPCLRLTVTANGFLKQMVRNMAGLLAACGRHKLRPDQIPAILEAADRRALPSPTAPPQGLALAHVEYPD</sequence>
<comment type="caution">
    <text evidence="4">Lacks conserved residue(s) required for the propagation of feature annotation.</text>
</comment>
<evidence type="ECO:0000256" key="2">
    <source>
        <dbReference type="ARBA" id="ARBA00022694"/>
    </source>
</evidence>
<keyword evidence="2 4" id="KW-0819">tRNA processing</keyword>
<dbReference type="FunFam" id="3.30.70.580:FF:000001">
    <property type="entry name" value="tRNA pseudouridine synthase A"/>
    <property type="match status" value="1"/>
</dbReference>
<evidence type="ECO:0000256" key="5">
    <source>
        <dbReference type="PIRSR" id="PIRSR001430-1"/>
    </source>
</evidence>
<feature type="domain" description="Pseudouridine synthase I TruA alpha/beta" evidence="8">
    <location>
        <begin position="8"/>
        <end position="102"/>
    </location>
</feature>
<evidence type="ECO:0000256" key="7">
    <source>
        <dbReference type="RuleBase" id="RU003792"/>
    </source>
</evidence>
<comment type="caution">
    <text evidence="9">The sequence shown here is derived from an EMBL/GenBank/DDBJ whole genome shotgun (WGS) entry which is preliminary data.</text>
</comment>
<dbReference type="AlphaFoldDB" id="A0A848CH92"/>
<dbReference type="InterPro" id="IPR020094">
    <property type="entry name" value="TruA/RsuA/RluB/E/F_N"/>
</dbReference>
<dbReference type="PANTHER" id="PTHR11142:SF0">
    <property type="entry name" value="TRNA PSEUDOURIDINE SYNTHASE-LIKE 1"/>
    <property type="match status" value="1"/>
</dbReference>
<dbReference type="SUPFAM" id="SSF55120">
    <property type="entry name" value="Pseudouridine synthase"/>
    <property type="match status" value="1"/>
</dbReference>
<dbReference type="Proteomes" id="UP000522333">
    <property type="component" value="Unassembled WGS sequence"/>
</dbReference>
<dbReference type="InterPro" id="IPR001406">
    <property type="entry name" value="PsdUridine_synth_TruA"/>
</dbReference>
<feature type="domain" description="Pseudouridine synthase I TruA alpha/beta" evidence="8">
    <location>
        <begin position="148"/>
        <end position="256"/>
    </location>
</feature>
<evidence type="ECO:0000256" key="3">
    <source>
        <dbReference type="ARBA" id="ARBA00023235"/>
    </source>
</evidence>
<comment type="function">
    <text evidence="4">Formation of pseudouridine at positions 38, 39 and 40 in the anticodon stem and loop of transfer RNAs.</text>
</comment>
<gene>
    <name evidence="4 9" type="primary">truA</name>
    <name evidence="9" type="ORF">HF854_03975</name>
</gene>
<dbReference type="InterPro" id="IPR020103">
    <property type="entry name" value="PsdUridine_synth_cat_dom_sf"/>
</dbReference>
<comment type="subunit">
    <text evidence="4">Homodimer.</text>
</comment>
<dbReference type="Pfam" id="PF01416">
    <property type="entry name" value="PseudoU_synth_1"/>
    <property type="match status" value="2"/>
</dbReference>
<evidence type="ECO:0000256" key="1">
    <source>
        <dbReference type="ARBA" id="ARBA00009375"/>
    </source>
</evidence>
<feature type="binding site" evidence="4 6">
    <location>
        <position position="111"/>
    </location>
    <ligand>
        <name>substrate</name>
    </ligand>
</feature>